<sequence>MTMNCRNGFSLLEPHVCTLDPSLQPPPKPSYPVDEVISQNNDPPVDVGQKRKAESVSETNGHTEKRPRTEPEPEKIEVEDSVEAPKATEKPPQPPSDPVTTADPTKKPKGRRLPGPADETTDPEAIQMLVAHETEVFVCSWNPVTPELLATGSKDAIVHYWDVPITPEDGHAPPCTEPPRKLAYFAKPGEADLTSLDWNCDGTLLAIGSYDAILRVCHRSGALHYFDQKHKGPIFATRFSKSGRWLLTASLDGTTCVWDIVQKKLHRQYRCHLDCCLDIDWLDETTFASCGADKLIHVLTLTDPKPIRTFTGHANEINQIKCNPSRTRLASCSDDRTARIWNVENITNPSPEDIPGLLSSSEVVVLKGHKNAVSSIGWCPVTAKGQNELLATSGFDGTARLWDSVTGDCLKIFQDHKRPVYALTFSPNGRWLATGSGDGWLHVYDVKEVVKKWSWYAGSEKPGVYEIDWQQVGKTSRIALALESRSVAVIDATRIPAIRES</sequence>
<reference evidence="7" key="1">
    <citation type="journal article" date="2014" name="Proc. Natl. Acad. Sci. U.S.A.">
        <title>Extensive sampling of basidiomycete genomes demonstrates inadequacy of the white-rot/brown-rot paradigm for wood decay fungi.</title>
        <authorList>
            <person name="Riley R."/>
            <person name="Salamov A.A."/>
            <person name="Brown D.W."/>
            <person name="Nagy L.G."/>
            <person name="Floudas D."/>
            <person name="Held B.W."/>
            <person name="Levasseur A."/>
            <person name="Lombard V."/>
            <person name="Morin E."/>
            <person name="Otillar R."/>
            <person name="Lindquist E.A."/>
            <person name="Sun H."/>
            <person name="LaButti K.M."/>
            <person name="Schmutz J."/>
            <person name="Jabbour D."/>
            <person name="Luo H."/>
            <person name="Baker S.E."/>
            <person name="Pisabarro A.G."/>
            <person name="Walton J.D."/>
            <person name="Blanchette R.A."/>
            <person name="Henrissat B."/>
            <person name="Martin F."/>
            <person name="Cullen D."/>
            <person name="Hibbett D.S."/>
            <person name="Grigoriev I.V."/>
        </authorList>
    </citation>
    <scope>NUCLEOTIDE SEQUENCE [LARGE SCALE GENOMIC DNA]</scope>
    <source>
        <strain evidence="7">MUCL 33604</strain>
    </source>
</reference>
<dbReference type="HOGENOM" id="CLU_007609_1_1_1"/>
<evidence type="ECO:0000256" key="4">
    <source>
        <dbReference type="ARBA" id="ARBA00023242"/>
    </source>
</evidence>
<dbReference type="InterPro" id="IPR001680">
    <property type="entry name" value="WD40_rpt"/>
</dbReference>
<keyword evidence="2" id="KW-0853">WD repeat</keyword>
<dbReference type="SMART" id="SM00320">
    <property type="entry name" value="WD40"/>
    <property type="match status" value="7"/>
</dbReference>
<dbReference type="PRINTS" id="PR00320">
    <property type="entry name" value="GPROTEINBRPT"/>
</dbReference>
<dbReference type="InterPro" id="IPR020472">
    <property type="entry name" value="WD40_PAC1"/>
</dbReference>
<dbReference type="GO" id="GO:0006357">
    <property type="term" value="P:regulation of transcription by RNA polymerase II"/>
    <property type="evidence" value="ECO:0007669"/>
    <property type="project" value="TreeGrafter"/>
</dbReference>
<dbReference type="PANTHER" id="PTHR22846">
    <property type="entry name" value="WD40 REPEAT PROTEIN"/>
    <property type="match status" value="1"/>
</dbReference>
<dbReference type="SUPFAM" id="SSF50978">
    <property type="entry name" value="WD40 repeat-like"/>
    <property type="match status" value="1"/>
</dbReference>
<dbReference type="PANTHER" id="PTHR22846:SF2">
    <property type="entry name" value="F-BOX-LIKE_WD REPEAT-CONTAINING PROTEIN EBI"/>
    <property type="match status" value="1"/>
</dbReference>
<evidence type="ECO:0000256" key="3">
    <source>
        <dbReference type="ARBA" id="ARBA00022737"/>
    </source>
</evidence>
<evidence type="ECO:0000256" key="5">
    <source>
        <dbReference type="SAM" id="MobiDB-lite"/>
    </source>
</evidence>
<evidence type="ECO:0000313" key="6">
    <source>
        <dbReference type="EMBL" id="KDQ63157.1"/>
    </source>
</evidence>
<dbReference type="CDD" id="cd00200">
    <property type="entry name" value="WD40"/>
    <property type="match status" value="1"/>
</dbReference>
<dbReference type="InParanoid" id="A0A067QI12"/>
<organism evidence="6 7">
    <name type="scientific">Jaapia argillacea MUCL 33604</name>
    <dbReference type="NCBI Taxonomy" id="933084"/>
    <lineage>
        <taxon>Eukaryota</taxon>
        <taxon>Fungi</taxon>
        <taxon>Dikarya</taxon>
        <taxon>Basidiomycota</taxon>
        <taxon>Agaricomycotina</taxon>
        <taxon>Agaricomycetes</taxon>
        <taxon>Agaricomycetidae</taxon>
        <taxon>Jaapiales</taxon>
        <taxon>Jaapiaceae</taxon>
        <taxon>Jaapia</taxon>
    </lineage>
</organism>
<dbReference type="Gene3D" id="2.130.10.10">
    <property type="entry name" value="YVTN repeat-like/Quinoprotein amine dehydrogenase"/>
    <property type="match status" value="1"/>
</dbReference>
<dbReference type="GO" id="GO:0003714">
    <property type="term" value="F:transcription corepressor activity"/>
    <property type="evidence" value="ECO:0007669"/>
    <property type="project" value="InterPro"/>
</dbReference>
<evidence type="ECO:0000256" key="1">
    <source>
        <dbReference type="ARBA" id="ARBA00004123"/>
    </source>
</evidence>
<feature type="region of interest" description="Disordered" evidence="5">
    <location>
        <begin position="20"/>
        <end position="120"/>
    </location>
</feature>
<dbReference type="STRING" id="933084.A0A067QI12"/>
<dbReference type="EMBL" id="KL197710">
    <property type="protein sequence ID" value="KDQ63157.1"/>
    <property type="molecule type" value="Genomic_DNA"/>
</dbReference>
<evidence type="ECO:0000256" key="2">
    <source>
        <dbReference type="ARBA" id="ARBA00022574"/>
    </source>
</evidence>
<protein>
    <recommendedName>
        <fullName evidence="8">Anaphase-promoting complex subunit 4 WD40 domain-containing protein</fullName>
    </recommendedName>
</protein>
<keyword evidence="3" id="KW-0677">Repeat</keyword>
<evidence type="ECO:0000313" key="7">
    <source>
        <dbReference type="Proteomes" id="UP000027265"/>
    </source>
</evidence>
<keyword evidence="4" id="KW-0539">Nucleus</keyword>
<proteinExistence type="predicted"/>
<dbReference type="Proteomes" id="UP000027265">
    <property type="component" value="Unassembled WGS sequence"/>
</dbReference>
<dbReference type="GO" id="GO:0034967">
    <property type="term" value="C:Set3 complex"/>
    <property type="evidence" value="ECO:0007669"/>
    <property type="project" value="TreeGrafter"/>
</dbReference>
<dbReference type="InterPro" id="IPR045183">
    <property type="entry name" value="Ebi-like"/>
</dbReference>
<dbReference type="OrthoDB" id="1367865at2759"/>
<dbReference type="Pfam" id="PF00400">
    <property type="entry name" value="WD40"/>
    <property type="match status" value="6"/>
</dbReference>
<evidence type="ECO:0008006" key="8">
    <source>
        <dbReference type="Google" id="ProtNLM"/>
    </source>
</evidence>
<dbReference type="InterPro" id="IPR036322">
    <property type="entry name" value="WD40_repeat_dom_sf"/>
</dbReference>
<gene>
    <name evidence="6" type="ORF">JAAARDRAFT_120290</name>
</gene>
<dbReference type="InterPro" id="IPR015943">
    <property type="entry name" value="WD40/YVTN_repeat-like_dom_sf"/>
</dbReference>
<keyword evidence="7" id="KW-1185">Reference proteome</keyword>
<dbReference type="AlphaFoldDB" id="A0A067QI12"/>
<accession>A0A067QI12</accession>
<name>A0A067QI12_9AGAM</name>
<feature type="compositionally biased region" description="Basic and acidic residues" evidence="5">
    <location>
        <begin position="48"/>
        <end position="78"/>
    </location>
</feature>
<dbReference type="PROSITE" id="PS00678">
    <property type="entry name" value="WD_REPEATS_1"/>
    <property type="match status" value="2"/>
</dbReference>
<dbReference type="InterPro" id="IPR019775">
    <property type="entry name" value="WD40_repeat_CS"/>
</dbReference>
<comment type="subcellular location">
    <subcellularLocation>
        <location evidence="1">Nucleus</location>
    </subcellularLocation>
</comment>